<dbReference type="PANTHER" id="PTHR46999:SF1">
    <property type="entry name" value="ALPHA-GLUCAN WATER DIKINASE 1, CHLOROPLASTIC"/>
    <property type="match status" value="1"/>
</dbReference>
<keyword evidence="4" id="KW-0808">Transferase</keyword>
<evidence type="ECO:0000256" key="6">
    <source>
        <dbReference type="ARBA" id="ARBA00022741"/>
    </source>
</evidence>
<name>A0A150GDA5_GONPE</name>
<feature type="domain" description="Alpha-glucan water dikinase phosphohistidine-like" evidence="13">
    <location>
        <begin position="1488"/>
        <end position="1598"/>
    </location>
</feature>
<dbReference type="STRING" id="33097.A0A150GDA5"/>
<keyword evidence="8" id="KW-0067">ATP-binding</keyword>
<evidence type="ECO:0000256" key="2">
    <source>
        <dbReference type="ARBA" id="ARBA00007837"/>
    </source>
</evidence>
<evidence type="ECO:0000256" key="11">
    <source>
        <dbReference type="SAM" id="MobiDB-lite"/>
    </source>
</evidence>
<evidence type="ECO:0000256" key="10">
    <source>
        <dbReference type="ARBA" id="ARBA00023277"/>
    </source>
</evidence>
<dbReference type="Proteomes" id="UP000075714">
    <property type="component" value="Unassembled WGS sequence"/>
</dbReference>
<reference evidence="16" key="1">
    <citation type="journal article" date="2016" name="Nat. Commun.">
        <title>The Gonium pectorale genome demonstrates co-option of cell cycle regulation during the evolution of multicellularity.</title>
        <authorList>
            <person name="Hanschen E.R."/>
            <person name="Marriage T.N."/>
            <person name="Ferris P.J."/>
            <person name="Hamaji T."/>
            <person name="Toyoda A."/>
            <person name="Fujiyama A."/>
            <person name="Neme R."/>
            <person name="Noguchi H."/>
            <person name="Minakuchi Y."/>
            <person name="Suzuki M."/>
            <person name="Kawai-Toyooka H."/>
            <person name="Smith D.R."/>
            <person name="Sparks H."/>
            <person name="Anderson J."/>
            <person name="Bakaric R."/>
            <person name="Luria V."/>
            <person name="Karger A."/>
            <person name="Kirschner M.W."/>
            <person name="Durand P.M."/>
            <person name="Michod R.E."/>
            <person name="Nozaki H."/>
            <person name="Olson B.J."/>
        </authorList>
    </citation>
    <scope>NUCLEOTIDE SEQUENCE [LARGE SCALE GENOMIC DNA]</scope>
    <source>
        <strain evidence="16">NIES-2863</strain>
    </source>
</reference>
<comment type="cofactor">
    <cofactor evidence="1">
        <name>Mg(2+)</name>
        <dbReference type="ChEBI" id="CHEBI:18420"/>
    </cofactor>
</comment>
<evidence type="ECO:0000259" key="12">
    <source>
        <dbReference type="Pfam" id="PF01326"/>
    </source>
</evidence>
<dbReference type="GO" id="GO:0005524">
    <property type="term" value="F:ATP binding"/>
    <property type="evidence" value="ECO:0007669"/>
    <property type="project" value="UniProtKB-KW"/>
</dbReference>
<feature type="region of interest" description="Disordered" evidence="11">
    <location>
        <begin position="495"/>
        <end position="515"/>
    </location>
</feature>
<feature type="compositionally biased region" description="Gly residues" evidence="11">
    <location>
        <begin position="343"/>
        <end position="352"/>
    </location>
</feature>
<evidence type="ECO:0000256" key="5">
    <source>
        <dbReference type="ARBA" id="ARBA00022723"/>
    </source>
</evidence>
<dbReference type="PANTHER" id="PTHR46999">
    <property type="entry name" value="ALPHA-GLUCAN WATER DIKINASE 1, CHLOROPLASTIC-RELATED"/>
    <property type="match status" value="1"/>
</dbReference>
<evidence type="ECO:0000256" key="8">
    <source>
        <dbReference type="ARBA" id="ARBA00022840"/>
    </source>
</evidence>
<comment type="similarity">
    <text evidence="2">Belongs to the PEP-utilizing enzyme family.</text>
</comment>
<feature type="compositionally biased region" description="Low complexity" evidence="11">
    <location>
        <begin position="841"/>
        <end position="853"/>
    </location>
</feature>
<feature type="compositionally biased region" description="Polar residues" evidence="11">
    <location>
        <begin position="447"/>
        <end position="480"/>
    </location>
</feature>
<evidence type="ECO:0000313" key="16">
    <source>
        <dbReference type="Proteomes" id="UP000075714"/>
    </source>
</evidence>
<gene>
    <name evidence="15" type="ORF">GPECTOR_32g428</name>
</gene>
<evidence type="ECO:0000256" key="4">
    <source>
        <dbReference type="ARBA" id="ARBA00022679"/>
    </source>
</evidence>
<feature type="region of interest" description="Disordered" evidence="11">
    <location>
        <begin position="441"/>
        <end position="483"/>
    </location>
</feature>
<feature type="domain" description="Pyruvate phosphate dikinase AMP/ATP-binding" evidence="12">
    <location>
        <begin position="1790"/>
        <end position="1992"/>
    </location>
</feature>
<evidence type="ECO:0000256" key="9">
    <source>
        <dbReference type="ARBA" id="ARBA00022842"/>
    </source>
</evidence>
<evidence type="ECO:0000256" key="1">
    <source>
        <dbReference type="ARBA" id="ARBA00001946"/>
    </source>
</evidence>
<dbReference type="Pfam" id="PF23166">
    <property type="entry name" value="Ig_N_CWD1"/>
    <property type="match status" value="2"/>
</dbReference>
<dbReference type="GO" id="GO:0046872">
    <property type="term" value="F:metal ion binding"/>
    <property type="evidence" value="ECO:0007669"/>
    <property type="project" value="UniProtKB-KW"/>
</dbReference>
<feature type="compositionally biased region" description="Acidic residues" evidence="11">
    <location>
        <begin position="353"/>
        <end position="363"/>
    </location>
</feature>
<feature type="compositionally biased region" description="Pro residues" evidence="11">
    <location>
        <begin position="724"/>
        <end position="735"/>
    </location>
</feature>
<feature type="region of interest" description="Disordered" evidence="11">
    <location>
        <begin position="228"/>
        <end position="418"/>
    </location>
</feature>
<dbReference type="InterPro" id="IPR013815">
    <property type="entry name" value="ATP_grasp_subdomain_1"/>
</dbReference>
<dbReference type="Gene3D" id="3.30.1490.20">
    <property type="entry name" value="ATP-grasp fold, A domain"/>
    <property type="match status" value="1"/>
</dbReference>
<dbReference type="Gene3D" id="3.30.470.20">
    <property type="entry name" value="ATP-grasp fold, B domain"/>
    <property type="match status" value="1"/>
</dbReference>
<protein>
    <submittedName>
        <fullName evidence="15">Uncharacterized protein</fullName>
    </submittedName>
</protein>
<feature type="region of interest" description="Disordered" evidence="11">
    <location>
        <begin position="816"/>
        <end position="882"/>
    </location>
</feature>
<feature type="region of interest" description="Disordered" evidence="11">
    <location>
        <begin position="1592"/>
        <end position="1618"/>
    </location>
</feature>
<evidence type="ECO:0000256" key="7">
    <source>
        <dbReference type="ARBA" id="ARBA00022777"/>
    </source>
</evidence>
<evidence type="ECO:0000313" key="15">
    <source>
        <dbReference type="EMBL" id="KXZ47816.1"/>
    </source>
</evidence>
<organism evidence="15 16">
    <name type="scientific">Gonium pectorale</name>
    <name type="common">Green alga</name>
    <dbReference type="NCBI Taxonomy" id="33097"/>
    <lineage>
        <taxon>Eukaryota</taxon>
        <taxon>Viridiplantae</taxon>
        <taxon>Chlorophyta</taxon>
        <taxon>core chlorophytes</taxon>
        <taxon>Chlorophyceae</taxon>
        <taxon>CS clade</taxon>
        <taxon>Chlamydomonadales</taxon>
        <taxon>Volvocaceae</taxon>
        <taxon>Gonium</taxon>
    </lineage>
</organism>
<dbReference type="InterPro" id="IPR056301">
    <property type="entry name" value="GWD-like_N_Ig"/>
</dbReference>
<dbReference type="SUPFAM" id="SSF56059">
    <property type="entry name" value="Glutathione synthetase ATP-binding domain-like"/>
    <property type="match status" value="1"/>
</dbReference>
<dbReference type="InterPro" id="IPR029021">
    <property type="entry name" value="Prot-tyrosine_phosphatase-like"/>
</dbReference>
<keyword evidence="10" id="KW-0119">Carbohydrate metabolism</keyword>
<comment type="subunit">
    <text evidence="3">Homodimer.</text>
</comment>
<dbReference type="Gene3D" id="3.90.190.10">
    <property type="entry name" value="Protein tyrosine phosphatase superfamily"/>
    <property type="match status" value="2"/>
</dbReference>
<keyword evidence="16" id="KW-1185">Reference proteome</keyword>
<feature type="compositionally biased region" description="Polar residues" evidence="11">
    <location>
        <begin position="376"/>
        <end position="396"/>
    </location>
</feature>
<keyword evidence="6" id="KW-0547">Nucleotide-binding</keyword>
<dbReference type="Pfam" id="PF22973">
    <property type="entry name" value="GWD1_pHisD"/>
    <property type="match status" value="1"/>
</dbReference>
<feature type="region of interest" description="Disordered" evidence="11">
    <location>
        <begin position="717"/>
        <end position="749"/>
    </location>
</feature>
<dbReference type="OrthoDB" id="6123450at2759"/>
<dbReference type="SUPFAM" id="SSF52799">
    <property type="entry name" value="(Phosphotyrosine protein) phosphatases II"/>
    <property type="match status" value="2"/>
</dbReference>
<keyword evidence="7" id="KW-0418">Kinase</keyword>
<comment type="caution">
    <text evidence="15">The sequence shown here is derived from an EMBL/GenBank/DDBJ whole genome shotgun (WGS) entry which is preliminary data.</text>
</comment>
<feature type="domain" description="Alpha-glucan water dikinase-like N-terminal Ig-like" evidence="14">
    <location>
        <begin position="907"/>
        <end position="1039"/>
    </location>
</feature>
<keyword evidence="5" id="KW-0479">Metal-binding</keyword>
<dbReference type="InterPro" id="IPR002192">
    <property type="entry name" value="PPDK_AMP/ATP-bd"/>
</dbReference>
<dbReference type="EMBL" id="LSYV01000033">
    <property type="protein sequence ID" value="KXZ47816.1"/>
    <property type="molecule type" value="Genomic_DNA"/>
</dbReference>
<evidence type="ECO:0000256" key="3">
    <source>
        <dbReference type="ARBA" id="ARBA00011738"/>
    </source>
</evidence>
<evidence type="ECO:0000259" key="14">
    <source>
        <dbReference type="Pfam" id="PF23166"/>
    </source>
</evidence>
<dbReference type="InterPro" id="IPR054481">
    <property type="entry name" value="GWD1_pHisD"/>
</dbReference>
<dbReference type="GO" id="GO:0016301">
    <property type="term" value="F:kinase activity"/>
    <property type="evidence" value="ECO:0007669"/>
    <property type="project" value="UniProtKB-KW"/>
</dbReference>
<sequence length="1993" mass="213905">MVGLLLDLSNHDCLYTADIPPDVRYLHIQLVAKELPPPDFVDAVVAAANRFWQDNPDEYIAIHCAYGVGGAVRLDRACGAAVFGGGGYNRTGFVLCCYLIEMCGLSVEDALAAFADSRPPGVKHEQFRAELHRRYGAVHGAAALYGMCGSPPDENSSFGCSPSCGSLGDLGLGPSPGGQGQLMRRATVESLMGPSPVGSRWSLELHLEHSHGNLHGQQQHHQTLTFTSSSLPPEAHLGAEADDEDHEHGSGGLYGFSEAQRWQEHALRQQQQRRRRCAPGAASTSAPDGGGAHRQANGTAGPGAGRMLGLGQLRDTDGDEDHARAAGQAGADRPRRLAPSGRSSGGGDGGAADGEEAGSEQEDGGAGPSGRRTGSADGSVSSQLRPGSAEQYQPQWGQLPGSQAWAEQPAGPHHNENESLGVNDRLILQTLRQHAMGHAGSTIAEETGSSQSTPLRGCSSNSLADSAGNPTGYSTPQQPGRFSRRSLEGIDWSAATAAAAAEEDGPSGEKADGRTTGVVTVETTESNDQIISIESDVQAGRLLLHWGVEGGKDYKGGWRLPGPAARPEGTVQYKDRALQTPFRHDSNGRSRVVLHLDGGEASDFLNFVLKDDATNTWYDNNGTNFKVELRPDVDPSAGPKLDQLPKDLCDKWAWVRWDHVGRPERADAAAASEYDRGVAEMRELLARGRTLDELWRVAEGKWKYSDYRKKVITPALGEATAPSGPAPRPPSPAPSAPSNGSGTRAASLPAIPPDLLGVQAYVLWEQAGRPDGADFSGEATRQGRALGAGGGGGVINDQLAAGASLEEVARRLNYTIKTPSSTPPSSAPTSPLSSVDSGALPRASAPRPSSAPAQVGSPLGTPKRNPLDMIKRKSTSAPVLSAERKVTERPLDFLVQRFAVDSATRWRRTYPLGGKAELLVVLRQADESSPIRVDLITDIASDVVLHWGVSPPSSREWAMPADSLHPEGSVVIHKAVETPFLNCDDDECDVEISGAKVPLQRITLNIPQDHHLGALTFVLRSSDSTMWYKDAGGNFTVPLPSKDAPAENMPAADAISDELSRNIIEAEVNTSQWTLMHRFNKAADLISEVLNGYYELDVAAAMSRIYVWLRYSSTRHLTWQRNYNTQPRILSAAQERLTNTIANAHGRAAGEAQEWVRMMLTTVGRGGDGQKIRDEILHIMHRNHIPERKGLWMEEWHQKLHNNTTPDDVHICEAYLAFLESGGNLGAYWRVLSDAGITRQRLESFDRAITLEPEYYADKRDALIRDFRNYLGILKAVHSGADLSASASAAGNRIPGGARGYLAYVLSHVGDSQILPLLEACVEARTELASALTGNREMLYLDLALEDQARQAAERGVGSAGFGAAAFMRPLLQNLCLSLGNNEELCYCLKAWNELPASVRNGGRPSKEEALLAVAVVNRIRRALAEISDRTVGRIGDVSMAYGRAFGVERWAYELFAEEVIRGGPAFAVSLVITAIEPTLRNAAALGAWQVISPIEATGIVEVVAGLHEVQEKTYDTPTVLIAEQVTGEEEIPEGVVAVITPDAPDVLSHVSVRARNMRVLFATCHDEGPLKQLREVKGRWLHITPSASGAVTWSETQPPAAGHEGDGADGAHAAAKPTKGLKIEVPQWSGRWVVGMDEYRDGVVGAKSKNLANLRGRLPSNIRLPSSVTLPFGCFEQALELPENKALKQELARRVALVGGHRSQASSNGNGVVGGLLSGLGSLVGMGGGKGDGASTDSLASASPAQLLAQCRELAMKVVIPRQVRDELETAMRTAGIPPPENEERWALALEALRGVWASKYNDRAYYSLRKAGLDFDSVRMAVLVQRVVPAQYAFVIHTRNPSNNDEREVFCELVKGLGESLVSGMVPGSAVAFKATKDALDAPEVLCYASKSEAMYVRDTLIFRSDSNGEDLEGYAGAGLYDSITMDPSNLTKIDYMEDRLVQDPGFRRDLLSRICRLGADMEKALGSAQDVEGVVAPDGSITVVQTRPQV</sequence>
<proteinExistence type="inferred from homology"/>
<accession>A0A150GDA5</accession>
<keyword evidence="9" id="KW-0460">Magnesium</keyword>
<dbReference type="Pfam" id="PF01326">
    <property type="entry name" value="PPDK_N"/>
    <property type="match status" value="1"/>
</dbReference>
<evidence type="ECO:0000259" key="13">
    <source>
        <dbReference type="Pfam" id="PF22973"/>
    </source>
</evidence>
<feature type="domain" description="Alpha-glucan water dikinase-like N-terminal Ig-like" evidence="14">
    <location>
        <begin position="518"/>
        <end position="629"/>
    </location>
</feature>